<evidence type="ECO:0000259" key="4">
    <source>
        <dbReference type="PROSITE" id="PS50119"/>
    </source>
</evidence>
<sequence>MYGTKRELMQKDLQDLEKSIYPDPQEAARNIPLQKADVNQRYQKLRTALDKQGEALHIKIDTIIHGMKSEIDDMGAKHKAALDQQEVAINNSITEITQIILDLKRLLETTDVYLVTEYTSRTMEFMNLPSQFQVTLPTFTPLEINQMQIQQQIGSLSKLAITFFLDKPRILKDIQTEYNRLLNVSYKRDRKLWTCGSSDNILRLYNLRGELLRSVETKSRNVPWDIALTQSRKLVYTNPKDKSLNLVSATQIQTLIRLQGWRPWGLCSTSSGDLLVIMDSGDREQSKVVRYSGSTETQIGITTDSRANILTSDRDNQRIHIIDQDGHFLRYIHKCGLKIPWGLCVDSTNNIFVADWGTEHCDICHIHLCEACVEEHLSDESKEHYVVPFRLRRCISKCLKHSKKLCIRFCTECNICICLHCVASGEHEKHEIEDILKMFGSKMELMQKDLQDLEKSIYPKYQEAATNIQVQKSEVNERSEKLKKALDKQGEALHTEIDTIIQEMKSDIDDMDAKHIAAIDQQEDAINNTIPEIKQFILDLKRLLDTSDVCLVSKYTSRTEEFRSLPAQFEVTLPTFTPQEINREQIHKQIGSLSELSIRHSLLDDPRILAAIQTEYNRGLRRVSCLSDSELWTCGSSDGILRLYNLQGELLTSVQTKPGKIPADIAVIQGRYLVYTDYSNRTINLVSSADIEEVEIIRLGRHHSLCSTATGGFLVTMHSKDGKETRVVRYSGREDIQLDKQNMPLLGYFSVTQSIQLDERDKPLYASGFNKYLSENRNLDICVADCDAGAVVVVNAAGKLRFRYTGPPSSPWESFCPRGITTDSQANILTTDYWNQRIHILDKDGHFLRYIENCDLQQPYGLCVDSSDNLFVAEWGTGKVKKSNTTSKHTVVAIHWQTV</sequence>
<dbReference type="SUPFAM" id="SSF57845">
    <property type="entry name" value="B-box zinc-binding domain"/>
    <property type="match status" value="1"/>
</dbReference>
<dbReference type="InterPro" id="IPR050952">
    <property type="entry name" value="TRIM-NHL_E3_ligases"/>
</dbReference>
<evidence type="ECO:0000313" key="5">
    <source>
        <dbReference type="Proteomes" id="UP000694844"/>
    </source>
</evidence>
<dbReference type="AlphaFoldDB" id="A0A8B8BY97"/>
<gene>
    <name evidence="6" type="primary">LOC111113825</name>
</gene>
<keyword evidence="1" id="KW-0677">Repeat</keyword>
<dbReference type="PROSITE" id="PS50119">
    <property type="entry name" value="ZF_BBOX"/>
    <property type="match status" value="1"/>
</dbReference>
<reference evidence="6" key="1">
    <citation type="submission" date="2025-08" db="UniProtKB">
        <authorList>
            <consortium name="RefSeq"/>
        </authorList>
    </citation>
    <scope>IDENTIFICATION</scope>
    <source>
        <tissue evidence="6">Whole sample</tissue>
    </source>
</reference>
<dbReference type="GeneID" id="111113825"/>
<dbReference type="SUPFAM" id="SSF101898">
    <property type="entry name" value="NHL repeat"/>
    <property type="match status" value="2"/>
</dbReference>
<dbReference type="PANTHER" id="PTHR24104">
    <property type="entry name" value="E3 UBIQUITIN-PROTEIN LIGASE NHLRC1-RELATED"/>
    <property type="match status" value="1"/>
</dbReference>
<dbReference type="GO" id="GO:0043161">
    <property type="term" value="P:proteasome-mediated ubiquitin-dependent protein catabolic process"/>
    <property type="evidence" value="ECO:0007669"/>
    <property type="project" value="TreeGrafter"/>
</dbReference>
<keyword evidence="2" id="KW-0863">Zinc-finger</keyword>
<dbReference type="Gene3D" id="3.30.160.60">
    <property type="entry name" value="Classic Zinc Finger"/>
    <property type="match status" value="1"/>
</dbReference>
<dbReference type="PROSITE" id="PS51125">
    <property type="entry name" value="NHL"/>
    <property type="match status" value="1"/>
</dbReference>
<dbReference type="GO" id="GO:0061630">
    <property type="term" value="F:ubiquitin protein ligase activity"/>
    <property type="evidence" value="ECO:0007669"/>
    <property type="project" value="TreeGrafter"/>
</dbReference>
<dbReference type="InterPro" id="IPR011042">
    <property type="entry name" value="6-blade_b-propeller_TolB-like"/>
</dbReference>
<feature type="domain" description="B box-type" evidence="4">
    <location>
        <begin position="393"/>
        <end position="435"/>
    </location>
</feature>
<dbReference type="InterPro" id="IPR001258">
    <property type="entry name" value="NHL_repeat"/>
</dbReference>
<evidence type="ECO:0000256" key="2">
    <source>
        <dbReference type="PROSITE-ProRule" id="PRU00024"/>
    </source>
</evidence>
<dbReference type="Gene3D" id="2.120.10.30">
    <property type="entry name" value="TolB, C-terminal domain"/>
    <property type="match status" value="2"/>
</dbReference>
<accession>A0A8B8BY97</accession>
<evidence type="ECO:0000256" key="1">
    <source>
        <dbReference type="ARBA" id="ARBA00022737"/>
    </source>
</evidence>
<evidence type="ECO:0000256" key="3">
    <source>
        <dbReference type="PROSITE-ProRule" id="PRU00504"/>
    </source>
</evidence>
<dbReference type="OrthoDB" id="6105938at2759"/>
<dbReference type="CDD" id="cd19756">
    <property type="entry name" value="Bbox2"/>
    <property type="match status" value="1"/>
</dbReference>
<dbReference type="KEGG" id="cvn:111113825"/>
<keyword evidence="5" id="KW-1185">Reference proteome</keyword>
<organism evidence="5 6">
    <name type="scientific">Crassostrea virginica</name>
    <name type="common">Eastern oyster</name>
    <dbReference type="NCBI Taxonomy" id="6565"/>
    <lineage>
        <taxon>Eukaryota</taxon>
        <taxon>Metazoa</taxon>
        <taxon>Spiralia</taxon>
        <taxon>Lophotrochozoa</taxon>
        <taxon>Mollusca</taxon>
        <taxon>Bivalvia</taxon>
        <taxon>Autobranchia</taxon>
        <taxon>Pteriomorphia</taxon>
        <taxon>Ostreida</taxon>
        <taxon>Ostreoidea</taxon>
        <taxon>Ostreidae</taxon>
        <taxon>Crassostrea</taxon>
    </lineage>
</organism>
<protein>
    <submittedName>
        <fullName evidence="6">Uncharacterized protein LOC111113825</fullName>
    </submittedName>
</protein>
<dbReference type="InterPro" id="IPR000315">
    <property type="entry name" value="Znf_B-box"/>
</dbReference>
<dbReference type="GO" id="GO:0000209">
    <property type="term" value="P:protein polyubiquitination"/>
    <property type="evidence" value="ECO:0007669"/>
    <property type="project" value="TreeGrafter"/>
</dbReference>
<keyword evidence="2" id="KW-0862">Zinc</keyword>
<dbReference type="PANTHER" id="PTHR24104:SF48">
    <property type="entry name" value="PROTEIN WECH"/>
    <property type="match status" value="1"/>
</dbReference>
<feature type="repeat" description="NHL" evidence="3">
    <location>
        <begin position="816"/>
        <end position="844"/>
    </location>
</feature>
<evidence type="ECO:0000313" key="6">
    <source>
        <dbReference type="RefSeq" id="XP_022307824.1"/>
    </source>
</evidence>
<dbReference type="RefSeq" id="XP_022307824.1">
    <property type="nucleotide sequence ID" value="XM_022452116.1"/>
</dbReference>
<proteinExistence type="predicted"/>
<name>A0A8B8BY97_CRAVI</name>
<dbReference type="GO" id="GO:0008270">
    <property type="term" value="F:zinc ion binding"/>
    <property type="evidence" value="ECO:0007669"/>
    <property type="project" value="UniProtKB-KW"/>
</dbReference>
<keyword evidence="2" id="KW-0479">Metal-binding</keyword>
<dbReference type="Proteomes" id="UP000694844">
    <property type="component" value="Chromosome 9"/>
</dbReference>